<comment type="caution">
    <text evidence="2">The sequence shown here is derived from an EMBL/GenBank/DDBJ whole genome shotgun (WGS) entry which is preliminary data.</text>
</comment>
<name>A0A2P6VB50_9CHLO</name>
<dbReference type="AlphaFoldDB" id="A0A2P6VB50"/>
<organism evidence="2 3">
    <name type="scientific">Micractinium conductrix</name>
    <dbReference type="NCBI Taxonomy" id="554055"/>
    <lineage>
        <taxon>Eukaryota</taxon>
        <taxon>Viridiplantae</taxon>
        <taxon>Chlorophyta</taxon>
        <taxon>core chlorophytes</taxon>
        <taxon>Trebouxiophyceae</taxon>
        <taxon>Chlorellales</taxon>
        <taxon>Chlorellaceae</taxon>
        <taxon>Chlorella clade</taxon>
        <taxon>Micractinium</taxon>
    </lineage>
</organism>
<evidence type="ECO:0000256" key="1">
    <source>
        <dbReference type="SAM" id="Coils"/>
    </source>
</evidence>
<protein>
    <submittedName>
        <fullName evidence="2">Uncharacterized protein</fullName>
    </submittedName>
</protein>
<dbReference type="EMBL" id="LHPF02000015">
    <property type="protein sequence ID" value="PSC71298.1"/>
    <property type="molecule type" value="Genomic_DNA"/>
</dbReference>
<sequence>MHAAQRKREEFLEQAAATTELDEQVAGVKTGDVQARVVVRERQVAALNATAGLAAASMEGLVLVLHARIDEMDRMQQLLRQVLRDEGEGPESTAVLVQITELQENIVGCLAELDAVDSDRTEALDAAAHILRQLQQHRAAGMGQAGTSEARQRQRQRELESELRIARSELSAMQLEGERRQRNISHMRASVEELRARYEQQQPEAFREAMQQPLPESFAAAVRATADNMGDMAQLGRAADVVRVTLMTLESELQSERQAAAAVTQGQLNLTARIRQLETQVADAQAQAAAATEAA</sequence>
<gene>
    <name evidence="2" type="ORF">C2E20_5296</name>
</gene>
<feature type="coiled-coil region" evidence="1">
    <location>
        <begin position="267"/>
        <end position="294"/>
    </location>
</feature>
<proteinExistence type="predicted"/>
<feature type="coiled-coil region" evidence="1">
    <location>
        <begin position="149"/>
        <end position="176"/>
    </location>
</feature>
<evidence type="ECO:0000313" key="2">
    <source>
        <dbReference type="EMBL" id="PSC71298.1"/>
    </source>
</evidence>
<reference evidence="2 3" key="1">
    <citation type="journal article" date="2018" name="Plant J.">
        <title>Genome sequences of Chlorella sorokiniana UTEX 1602 and Micractinium conductrix SAG 241.80: implications to maltose excretion by a green alga.</title>
        <authorList>
            <person name="Arriola M.B."/>
            <person name="Velmurugan N."/>
            <person name="Zhang Y."/>
            <person name="Plunkett M.H."/>
            <person name="Hondzo H."/>
            <person name="Barney B.M."/>
        </authorList>
    </citation>
    <scope>NUCLEOTIDE SEQUENCE [LARGE SCALE GENOMIC DNA]</scope>
    <source>
        <strain evidence="2 3">SAG 241.80</strain>
    </source>
</reference>
<accession>A0A2P6VB50</accession>
<keyword evidence="3" id="KW-1185">Reference proteome</keyword>
<keyword evidence="1" id="KW-0175">Coiled coil</keyword>
<dbReference type="Proteomes" id="UP000239649">
    <property type="component" value="Unassembled WGS sequence"/>
</dbReference>
<evidence type="ECO:0000313" key="3">
    <source>
        <dbReference type="Proteomes" id="UP000239649"/>
    </source>
</evidence>